<dbReference type="Pfam" id="PF01636">
    <property type="entry name" value="APH"/>
    <property type="match status" value="1"/>
</dbReference>
<evidence type="ECO:0000256" key="2">
    <source>
        <dbReference type="ARBA" id="ARBA00022898"/>
    </source>
</evidence>
<protein>
    <submittedName>
        <fullName evidence="5">4-aminobutyrate aminotransferase</fullName>
    </submittedName>
</protein>
<reference evidence="6" key="1">
    <citation type="submission" date="2016-10" db="EMBL/GenBank/DDBJ databases">
        <authorList>
            <person name="Varghese N."/>
            <person name="Submissions S."/>
        </authorList>
    </citation>
    <scope>NUCLEOTIDE SEQUENCE [LARGE SCALE GENOMIC DNA]</scope>
    <source>
        <strain evidence="6">B4,CECT 8067,JCM 17497</strain>
    </source>
</reference>
<sequence length="774" mass="84737">MIDEIRGSEPIVTDPPPIDATGASTVADRAFGVSGTATKLGGERDQNFRIDADSGDAFVLKIVNSADDRGVIDLRTQAIEHVHRADLDLPVMETIPTTDGEPWTTLIEDGDSYFVQLYSFVPGRTPSPGELSRDALFAYGESVATMGKALRGFFHPDARYDVLWDLRYASDFHAMLDQIDDEQRRATAERVLDRFEANVDPVFDSLRAQVVHNDLGLNNVLFDDDNRVSGITDFGDLTYTALVCDLAVVLANVLPRRDDPLSAAQSIVRGYVTVTPLEEDELRLLPDLVLARLAVRGIMHVREGANYEHNTTDVAEVWDSLIALDETGPDVMRQLLQAAALEGDVPYQRTDTSDLLSRRREVLGPAPLFYRDPVHFAAGDGVWLFDQDGRRYLDAYNNVQVLGHGNPDVAAAVAGQTRTLTTNTRYLHESVTTLSERLLETMPDELDRVLLVNSGSEANDIAWRLATAATGRDGAIVADHAYHGITESTASLSPKYWSDGTQPAHVETVAPPVRRSSHHWSETTERSEPMIGALDALENRNVGPAAFIFDPLFTSTGIFPPDGEHLTEMTDHVREADGVIIADEVQSGFGRTASNTWGFQEADIVPDIVTMGKPMGNGYPVAAVVTRSEILSTLRDGSGIFSTFGGNPVSSAAALTVLDVLEDEQLLEQAGEVGEHLHSGLAKLATEYERIGEIRRSGLMVGVELVSDRETWTPATDEAVEIVNRLRQRRILVGTSGRHDNVLKIRPPLVFENEHADRLLYGLDDVLASLGDDV</sequence>
<dbReference type="SUPFAM" id="SSF53383">
    <property type="entry name" value="PLP-dependent transferases"/>
    <property type="match status" value="1"/>
</dbReference>
<dbReference type="InterPro" id="IPR005814">
    <property type="entry name" value="Aminotrans_3"/>
</dbReference>
<dbReference type="InterPro" id="IPR049704">
    <property type="entry name" value="Aminotrans_3_PPA_site"/>
</dbReference>
<keyword evidence="5" id="KW-0032">Aminotransferase</keyword>
<dbReference type="InterPro" id="IPR011009">
    <property type="entry name" value="Kinase-like_dom_sf"/>
</dbReference>
<accession>A0A1G8TCD5</accession>
<dbReference type="AlphaFoldDB" id="A0A1G8TCD5"/>
<dbReference type="GO" id="GO:0030170">
    <property type="term" value="F:pyridoxal phosphate binding"/>
    <property type="evidence" value="ECO:0007669"/>
    <property type="project" value="InterPro"/>
</dbReference>
<keyword evidence="6" id="KW-1185">Reference proteome</keyword>
<dbReference type="InterPro" id="IPR015422">
    <property type="entry name" value="PyrdxlP-dep_Trfase_small"/>
</dbReference>
<dbReference type="CDD" id="cd00610">
    <property type="entry name" value="OAT_like"/>
    <property type="match status" value="1"/>
</dbReference>
<evidence type="ECO:0000256" key="1">
    <source>
        <dbReference type="ARBA" id="ARBA00008954"/>
    </source>
</evidence>
<name>A0A1G8TCD5_9EURY</name>
<dbReference type="Pfam" id="PF00202">
    <property type="entry name" value="Aminotran_3"/>
    <property type="match status" value="1"/>
</dbReference>
<dbReference type="Gene3D" id="3.90.1150.10">
    <property type="entry name" value="Aspartate Aminotransferase, domain 1"/>
    <property type="match status" value="1"/>
</dbReference>
<dbReference type="Gene3D" id="3.40.640.10">
    <property type="entry name" value="Type I PLP-dependent aspartate aminotransferase-like (Major domain)"/>
    <property type="match status" value="1"/>
</dbReference>
<feature type="region of interest" description="Disordered" evidence="3">
    <location>
        <begin position="1"/>
        <end position="20"/>
    </location>
</feature>
<organism evidence="5 6">
    <name type="scientific">Natronorubrum texcoconense</name>
    <dbReference type="NCBI Taxonomy" id="1095776"/>
    <lineage>
        <taxon>Archaea</taxon>
        <taxon>Methanobacteriati</taxon>
        <taxon>Methanobacteriota</taxon>
        <taxon>Stenosarchaea group</taxon>
        <taxon>Halobacteria</taxon>
        <taxon>Halobacteriales</taxon>
        <taxon>Natrialbaceae</taxon>
        <taxon>Natronorubrum</taxon>
    </lineage>
</organism>
<dbReference type="PROSITE" id="PS00600">
    <property type="entry name" value="AA_TRANSFER_CLASS_3"/>
    <property type="match status" value="1"/>
</dbReference>
<dbReference type="SUPFAM" id="SSF56112">
    <property type="entry name" value="Protein kinase-like (PK-like)"/>
    <property type="match status" value="1"/>
</dbReference>
<dbReference type="RefSeq" id="WP_090302954.1">
    <property type="nucleotide sequence ID" value="NZ_FNFE01000001.1"/>
</dbReference>
<evidence type="ECO:0000256" key="3">
    <source>
        <dbReference type="SAM" id="MobiDB-lite"/>
    </source>
</evidence>
<dbReference type="STRING" id="1095776.SAMN04515672_0410"/>
<dbReference type="InterPro" id="IPR015424">
    <property type="entry name" value="PyrdxlP-dep_Trfase"/>
</dbReference>
<gene>
    <name evidence="5" type="ORF">SAMN04515672_0410</name>
</gene>
<dbReference type="OrthoDB" id="6534at2157"/>
<evidence type="ECO:0000259" key="4">
    <source>
        <dbReference type="Pfam" id="PF01636"/>
    </source>
</evidence>
<proteinExistence type="inferred from homology"/>
<dbReference type="InterPro" id="IPR002575">
    <property type="entry name" value="Aminoglycoside_PTrfase"/>
</dbReference>
<dbReference type="InterPro" id="IPR015421">
    <property type="entry name" value="PyrdxlP-dep_Trfase_major"/>
</dbReference>
<evidence type="ECO:0000313" key="6">
    <source>
        <dbReference type="Proteomes" id="UP000198882"/>
    </source>
</evidence>
<dbReference type="Gene3D" id="3.90.1200.10">
    <property type="match status" value="1"/>
</dbReference>
<keyword evidence="5" id="KW-0808">Transferase</keyword>
<feature type="domain" description="Aminoglycoside phosphotransferase" evidence="4">
    <location>
        <begin position="41"/>
        <end position="264"/>
    </location>
</feature>
<dbReference type="EMBL" id="FNFE01000001">
    <property type="protein sequence ID" value="SDJ39133.1"/>
    <property type="molecule type" value="Genomic_DNA"/>
</dbReference>
<dbReference type="Proteomes" id="UP000198882">
    <property type="component" value="Unassembled WGS sequence"/>
</dbReference>
<dbReference type="PANTHER" id="PTHR45688:SF13">
    <property type="entry name" value="ALANINE--GLYOXYLATE AMINOTRANSFERASE 2-LIKE"/>
    <property type="match status" value="1"/>
</dbReference>
<comment type="similarity">
    <text evidence="1">Belongs to the class-III pyridoxal-phosphate-dependent aminotransferase family.</text>
</comment>
<keyword evidence="2" id="KW-0663">Pyridoxal phosphate</keyword>
<dbReference type="PANTHER" id="PTHR45688">
    <property type="match status" value="1"/>
</dbReference>
<evidence type="ECO:0000313" key="5">
    <source>
        <dbReference type="EMBL" id="SDJ39133.1"/>
    </source>
</evidence>
<dbReference type="GO" id="GO:0008483">
    <property type="term" value="F:transaminase activity"/>
    <property type="evidence" value="ECO:0007669"/>
    <property type="project" value="UniProtKB-KW"/>
</dbReference>